<proteinExistence type="predicted"/>
<comment type="caution">
    <text evidence="2">The sequence shown here is derived from an EMBL/GenBank/DDBJ whole genome shotgun (WGS) entry which is preliminary data.</text>
</comment>
<dbReference type="STRING" id="1915074.SPHI_17970"/>
<gene>
    <name evidence="2" type="ORF">SPHI_17970</name>
</gene>
<dbReference type="EMBL" id="MPSB01000007">
    <property type="protein sequence ID" value="ONF95871.1"/>
    <property type="molecule type" value="Genomic_DNA"/>
</dbReference>
<dbReference type="AlphaFoldDB" id="A0A1V2ET72"/>
<evidence type="ECO:0000313" key="2">
    <source>
        <dbReference type="EMBL" id="ONF95871.1"/>
    </source>
</evidence>
<organism evidence="2 3">
    <name type="scientific">Sphingomonas jeddahensis</name>
    <dbReference type="NCBI Taxonomy" id="1915074"/>
    <lineage>
        <taxon>Bacteria</taxon>
        <taxon>Pseudomonadati</taxon>
        <taxon>Pseudomonadota</taxon>
        <taxon>Alphaproteobacteria</taxon>
        <taxon>Sphingomonadales</taxon>
        <taxon>Sphingomonadaceae</taxon>
        <taxon>Sphingomonas</taxon>
    </lineage>
</organism>
<reference evidence="2 3" key="1">
    <citation type="submission" date="2016-11" db="EMBL/GenBank/DDBJ databases">
        <title>Genome sequence of Sphingomonas jeddahensis G39.</title>
        <authorList>
            <person name="Poehlein A."/>
            <person name="Wuebbeler J.H."/>
            <person name="Steinbuechel A."/>
            <person name="Daniel R."/>
        </authorList>
    </citation>
    <scope>NUCLEOTIDE SEQUENCE [LARGE SCALE GENOMIC DNA]</scope>
    <source>
        <strain evidence="2 3">G39</strain>
    </source>
</reference>
<protein>
    <submittedName>
        <fullName evidence="2">Uncharacterized protein</fullName>
    </submittedName>
</protein>
<feature type="region of interest" description="Disordered" evidence="1">
    <location>
        <begin position="1"/>
        <end position="82"/>
    </location>
</feature>
<accession>A0A1V2ET72</accession>
<sequence length="82" mass="8514">MTDKQPMQADGAGTKPHMPDENGEVASRRHSSGESQGGSYPNPHTGKDGGGFDGGQTERGYHGTGRLGEQKTGEQPNSASSE</sequence>
<evidence type="ECO:0000313" key="3">
    <source>
        <dbReference type="Proteomes" id="UP000188729"/>
    </source>
</evidence>
<dbReference type="OrthoDB" id="7573856at2"/>
<evidence type="ECO:0000256" key="1">
    <source>
        <dbReference type="SAM" id="MobiDB-lite"/>
    </source>
</evidence>
<feature type="compositionally biased region" description="Polar residues" evidence="1">
    <location>
        <begin position="73"/>
        <end position="82"/>
    </location>
</feature>
<dbReference type="Proteomes" id="UP000188729">
    <property type="component" value="Unassembled WGS sequence"/>
</dbReference>
<dbReference type="RefSeq" id="WP_076744579.1">
    <property type="nucleotide sequence ID" value="NZ_MPSB01000007.1"/>
</dbReference>
<keyword evidence="3" id="KW-1185">Reference proteome</keyword>
<name>A0A1V2ET72_9SPHN</name>